<dbReference type="GO" id="GO:0046872">
    <property type="term" value="F:metal ion binding"/>
    <property type="evidence" value="ECO:0007669"/>
    <property type="project" value="UniProtKB-KW"/>
</dbReference>
<keyword evidence="11 15" id="KW-1133">Transmembrane helix</keyword>
<feature type="domain" description="Endonuclease/exonuclease/phosphatase" evidence="16">
    <location>
        <begin position="27"/>
        <end position="164"/>
    </location>
</feature>
<protein>
    <recommendedName>
        <fullName evidence="5">sphingomyelin phosphodiesterase</fullName>
        <ecNumber evidence="5">3.1.4.12</ecNumber>
    </recommendedName>
</protein>
<comment type="subcellular location">
    <subcellularLocation>
        <location evidence="1">Membrane</location>
        <topology evidence="1">Multi-pass membrane protein</topology>
    </subcellularLocation>
</comment>
<dbReference type="EMBL" id="AJWK01031922">
    <property type="status" value="NOT_ANNOTATED_CDS"/>
    <property type="molecule type" value="Genomic_DNA"/>
</dbReference>
<feature type="transmembrane region" description="Helical" evidence="15">
    <location>
        <begin position="30"/>
        <end position="56"/>
    </location>
</feature>
<keyword evidence="12" id="KW-0443">Lipid metabolism</keyword>
<evidence type="ECO:0000256" key="1">
    <source>
        <dbReference type="ARBA" id="ARBA00004141"/>
    </source>
</evidence>
<dbReference type="SUPFAM" id="SSF56219">
    <property type="entry name" value="DNase I-like"/>
    <property type="match status" value="1"/>
</dbReference>
<feature type="region of interest" description="Disordered" evidence="14">
    <location>
        <begin position="158"/>
        <end position="190"/>
    </location>
</feature>
<dbReference type="InterPro" id="IPR038772">
    <property type="entry name" value="Sph/SMPD2-like"/>
</dbReference>
<evidence type="ECO:0000256" key="6">
    <source>
        <dbReference type="ARBA" id="ARBA00022692"/>
    </source>
</evidence>
<evidence type="ECO:0000313" key="18">
    <source>
        <dbReference type="Proteomes" id="UP000092461"/>
    </source>
</evidence>
<keyword evidence="9" id="KW-0460">Magnesium</keyword>
<evidence type="ECO:0000313" key="17">
    <source>
        <dbReference type="EnsemblMetazoa" id="LLOJ009260-PA"/>
    </source>
</evidence>
<dbReference type="AlphaFoldDB" id="A0A1B0CW76"/>
<feature type="compositionally biased region" description="Basic and acidic residues" evidence="14">
    <location>
        <begin position="174"/>
        <end position="190"/>
    </location>
</feature>
<evidence type="ECO:0000256" key="12">
    <source>
        <dbReference type="ARBA" id="ARBA00023098"/>
    </source>
</evidence>
<evidence type="ECO:0000256" key="7">
    <source>
        <dbReference type="ARBA" id="ARBA00022723"/>
    </source>
</evidence>
<name>A0A1B0CW76_LUTLO</name>
<reference evidence="17" key="1">
    <citation type="submission" date="2020-05" db="UniProtKB">
        <authorList>
            <consortium name="EnsemblMetazoa"/>
        </authorList>
    </citation>
    <scope>IDENTIFICATION</scope>
    <source>
        <strain evidence="17">Jacobina</strain>
    </source>
</reference>
<dbReference type="Proteomes" id="UP000092461">
    <property type="component" value="Unassembled WGS sequence"/>
</dbReference>
<dbReference type="PANTHER" id="PTHR16320">
    <property type="entry name" value="SPHINGOMYELINASE FAMILY MEMBER"/>
    <property type="match status" value="1"/>
</dbReference>
<dbReference type="Pfam" id="PF03372">
    <property type="entry name" value="Exo_endo_phos"/>
    <property type="match status" value="1"/>
</dbReference>
<dbReference type="EnsemblMetazoa" id="LLOJ009260-RA">
    <property type="protein sequence ID" value="LLOJ009260-PA"/>
    <property type="gene ID" value="LLOJ009260"/>
</dbReference>
<evidence type="ECO:0000256" key="13">
    <source>
        <dbReference type="ARBA" id="ARBA00023136"/>
    </source>
</evidence>
<comment type="similarity">
    <text evidence="4">Belongs to the neutral sphingomyelinase family.</text>
</comment>
<evidence type="ECO:0000256" key="9">
    <source>
        <dbReference type="ARBA" id="ARBA00022842"/>
    </source>
</evidence>
<comment type="pathway">
    <text evidence="3">Sphingolipid metabolism.</text>
</comment>
<evidence type="ECO:0000256" key="5">
    <source>
        <dbReference type="ARBA" id="ARBA00012369"/>
    </source>
</evidence>
<keyword evidence="6 15" id="KW-0812">Transmembrane</keyword>
<keyword evidence="18" id="KW-1185">Reference proteome</keyword>
<organism evidence="17 18">
    <name type="scientific">Lutzomyia longipalpis</name>
    <name type="common">Sand fly</name>
    <dbReference type="NCBI Taxonomy" id="7200"/>
    <lineage>
        <taxon>Eukaryota</taxon>
        <taxon>Metazoa</taxon>
        <taxon>Ecdysozoa</taxon>
        <taxon>Arthropoda</taxon>
        <taxon>Hexapoda</taxon>
        <taxon>Insecta</taxon>
        <taxon>Pterygota</taxon>
        <taxon>Neoptera</taxon>
        <taxon>Endopterygota</taxon>
        <taxon>Diptera</taxon>
        <taxon>Nematocera</taxon>
        <taxon>Psychodoidea</taxon>
        <taxon>Psychodidae</taxon>
        <taxon>Lutzomyia</taxon>
        <taxon>Lutzomyia</taxon>
    </lineage>
</organism>
<keyword evidence="13 15" id="KW-0472">Membrane</keyword>
<dbReference type="GO" id="GO:0006665">
    <property type="term" value="P:sphingolipid metabolic process"/>
    <property type="evidence" value="ECO:0007669"/>
    <property type="project" value="UniProtKB-KW"/>
</dbReference>
<evidence type="ECO:0000256" key="14">
    <source>
        <dbReference type="SAM" id="MobiDB-lite"/>
    </source>
</evidence>
<evidence type="ECO:0000259" key="16">
    <source>
        <dbReference type="Pfam" id="PF03372"/>
    </source>
</evidence>
<keyword evidence="10" id="KW-0746">Sphingolipid metabolism</keyword>
<dbReference type="EC" id="3.1.4.12" evidence="5"/>
<keyword evidence="8" id="KW-0378">Hydrolase</keyword>
<evidence type="ECO:0000256" key="10">
    <source>
        <dbReference type="ARBA" id="ARBA00022919"/>
    </source>
</evidence>
<dbReference type="GO" id="GO:0004767">
    <property type="term" value="F:sphingomyelin phosphodiesterase activity"/>
    <property type="evidence" value="ECO:0007669"/>
    <property type="project" value="UniProtKB-EC"/>
</dbReference>
<dbReference type="VEuPathDB" id="VectorBase:LLONM1_000509"/>
<accession>A0A1B0CW76</accession>
<dbReference type="InterPro" id="IPR036691">
    <property type="entry name" value="Endo/exonu/phosph_ase_sf"/>
</dbReference>
<evidence type="ECO:0000256" key="11">
    <source>
        <dbReference type="ARBA" id="ARBA00022989"/>
    </source>
</evidence>
<evidence type="ECO:0000256" key="3">
    <source>
        <dbReference type="ARBA" id="ARBA00004991"/>
    </source>
</evidence>
<dbReference type="EMBL" id="AJWK01031921">
    <property type="status" value="NOT_ANNOTATED_CDS"/>
    <property type="molecule type" value="Genomic_DNA"/>
</dbReference>
<sequence>MWFRCRKCGQRQDYQYIKSQTELVLPYSHYFYSGVVGSGLCVLSAYPITAAFFHAWSVNGYVHRIQHGDWFGGKGVGLCRIAIQGHTINFYTAHLHAEYNRQSDEYMAHRVIQAFDTAQFIQQTRSDSVVQILAGDLNTEPGDLAYRVLLSTSQLRDAYQKGAPHGTNESPPESLHEPREPPNHSRWQKD</sequence>
<proteinExistence type="inferred from homology"/>
<dbReference type="PANTHER" id="PTHR16320:SF24">
    <property type="entry name" value="PHOSPHODIESTERASE, PUTATIVE-RELATED"/>
    <property type="match status" value="1"/>
</dbReference>
<evidence type="ECO:0000256" key="15">
    <source>
        <dbReference type="SAM" id="Phobius"/>
    </source>
</evidence>
<dbReference type="VEuPathDB" id="VectorBase:LLOJ009260"/>
<evidence type="ECO:0000256" key="8">
    <source>
        <dbReference type="ARBA" id="ARBA00022801"/>
    </source>
</evidence>
<evidence type="ECO:0000256" key="2">
    <source>
        <dbReference type="ARBA" id="ARBA00004760"/>
    </source>
</evidence>
<keyword evidence="7" id="KW-0479">Metal-binding</keyword>
<evidence type="ECO:0000256" key="4">
    <source>
        <dbReference type="ARBA" id="ARBA00006335"/>
    </source>
</evidence>
<dbReference type="GO" id="GO:0016020">
    <property type="term" value="C:membrane"/>
    <property type="evidence" value="ECO:0007669"/>
    <property type="project" value="UniProtKB-SubCell"/>
</dbReference>
<dbReference type="InterPro" id="IPR005135">
    <property type="entry name" value="Endo/exonuclease/phosphatase"/>
</dbReference>
<comment type="pathway">
    <text evidence="2">Lipid metabolism; sphingolipid metabolism.</text>
</comment>
<dbReference type="Gene3D" id="3.60.10.10">
    <property type="entry name" value="Endonuclease/exonuclease/phosphatase"/>
    <property type="match status" value="1"/>
</dbReference>